<sequence length="91" mass="10211">RGRFFTHYSAGPFGSVAELEGWFNHKLDICKQVRKAAPNVPAFRFRQLELVHQDISPRNLVLDEAGNVWLVDWADAGAYPPAFETAALLAQ</sequence>
<comment type="subunit">
    <text evidence="3">Component of the EKC/KEOPS complex composed of at least BUD32, CGI121, GON7, KAE1 and PCC1; the whole complex dimerizes.</text>
</comment>
<dbReference type="GeneID" id="37170942"/>
<evidence type="ECO:0000313" key="14">
    <source>
        <dbReference type="Proteomes" id="UP000249497"/>
    </source>
</evidence>
<dbReference type="InterPro" id="IPR011009">
    <property type="entry name" value="Kinase-like_dom_sf"/>
</dbReference>
<dbReference type="AlphaFoldDB" id="A0A8T8WZJ3"/>
<evidence type="ECO:0000256" key="2">
    <source>
        <dbReference type="ARBA" id="ARBA00004574"/>
    </source>
</evidence>
<dbReference type="OrthoDB" id="3250044at2759"/>
<evidence type="ECO:0000256" key="8">
    <source>
        <dbReference type="ARBA" id="ARBA00030980"/>
    </source>
</evidence>
<dbReference type="EC" id="2.7.11.1" evidence="4"/>
<comment type="function">
    <text evidence="1">Component of the EKC/KEOPS complex that is required for the formation of a threonylcarbamoyl group on adenosine at position 37 (t(6)A37) in tRNAs that read codons beginning with adenine. The complex is probably involved in the transfer of the threonylcarbamoyl moiety of threonylcarbamoyl-AMP (TC-AMP) to the N6 group of A37. BUD32 has ATPase activity in the context of the EKC/KEOPS complex and likely plays a supporting role to the catalytic subunit KAE1. The EKC/KEOPS complex also promotes both telomere uncapping and telomere elongation. The complex is required for efficient recruitment of transcriptional coactivators.</text>
</comment>
<evidence type="ECO:0000259" key="12">
    <source>
        <dbReference type="PROSITE" id="PS50011"/>
    </source>
</evidence>
<reference evidence="13 14" key="1">
    <citation type="submission" date="2018-02" db="EMBL/GenBank/DDBJ databases">
        <title>The genomes of Aspergillus section Nigri reveals drivers in fungal speciation.</title>
        <authorList>
            <consortium name="DOE Joint Genome Institute"/>
            <person name="Vesth T.C."/>
            <person name="Nybo J."/>
            <person name="Theobald S."/>
            <person name="Brandl J."/>
            <person name="Frisvad J.C."/>
            <person name="Nielsen K.F."/>
            <person name="Lyhne E.K."/>
            <person name="Kogle M.E."/>
            <person name="Kuo A."/>
            <person name="Riley R."/>
            <person name="Clum A."/>
            <person name="Nolan M."/>
            <person name="Lipzen A."/>
            <person name="Salamov A."/>
            <person name="Henrissat B."/>
            <person name="Wiebenga A."/>
            <person name="De vries R.P."/>
            <person name="Grigoriev I.V."/>
            <person name="Mortensen U.H."/>
            <person name="Andersen M.R."/>
            <person name="Baker S.E."/>
        </authorList>
    </citation>
    <scope>NUCLEOTIDE SEQUENCE [LARGE SCALE GENOMIC DNA]</scope>
    <source>
        <strain evidence="13 14">CBS 114.51</strain>
    </source>
</reference>
<evidence type="ECO:0000256" key="6">
    <source>
        <dbReference type="ARBA" id="ARBA00019973"/>
    </source>
</evidence>
<name>A0A8T8WZJ3_ASPJA</name>
<dbReference type="InterPro" id="IPR000719">
    <property type="entry name" value="Prot_kinase_dom"/>
</dbReference>
<dbReference type="PROSITE" id="PS50011">
    <property type="entry name" value="PROTEIN_KINASE_DOM"/>
    <property type="match status" value="1"/>
</dbReference>
<protein>
    <recommendedName>
        <fullName evidence="6">EKC/KEOPS complex subunit BUD32</fullName>
        <ecNumber evidence="4">2.7.11.1</ecNumber>
    </recommendedName>
    <alternativeName>
        <fullName evidence="8 9">Atypical Serine/threonine protein kinase BUD32</fullName>
    </alternativeName>
    <alternativeName>
        <fullName evidence="5">EKC/KEOPS complex subunit bud32</fullName>
    </alternativeName>
</protein>
<dbReference type="InterPro" id="IPR008266">
    <property type="entry name" value="Tyr_kinase_AS"/>
</dbReference>
<dbReference type="EMBL" id="KZ824800">
    <property type="protein sequence ID" value="RAH80812.1"/>
    <property type="molecule type" value="Genomic_DNA"/>
</dbReference>
<evidence type="ECO:0000256" key="10">
    <source>
        <dbReference type="ARBA" id="ARBA00047899"/>
    </source>
</evidence>
<dbReference type="Proteomes" id="UP000249497">
    <property type="component" value="Unassembled WGS sequence"/>
</dbReference>
<dbReference type="Gene3D" id="3.90.1200.10">
    <property type="match status" value="1"/>
</dbReference>
<evidence type="ECO:0000256" key="1">
    <source>
        <dbReference type="ARBA" id="ARBA00003747"/>
    </source>
</evidence>
<dbReference type="SUPFAM" id="SSF56112">
    <property type="entry name" value="Protein kinase-like (PK-like)"/>
    <property type="match status" value="1"/>
</dbReference>
<comment type="catalytic activity">
    <reaction evidence="11">
        <text>L-seryl-[protein] + ATP = O-phospho-L-seryl-[protein] + ADP + H(+)</text>
        <dbReference type="Rhea" id="RHEA:17989"/>
        <dbReference type="Rhea" id="RHEA-COMP:9863"/>
        <dbReference type="Rhea" id="RHEA-COMP:11604"/>
        <dbReference type="ChEBI" id="CHEBI:15378"/>
        <dbReference type="ChEBI" id="CHEBI:29999"/>
        <dbReference type="ChEBI" id="CHEBI:30616"/>
        <dbReference type="ChEBI" id="CHEBI:83421"/>
        <dbReference type="ChEBI" id="CHEBI:456216"/>
        <dbReference type="EC" id="2.7.11.1"/>
    </reaction>
</comment>
<dbReference type="Pfam" id="PF01636">
    <property type="entry name" value="APH"/>
    <property type="match status" value="1"/>
</dbReference>
<keyword evidence="7" id="KW-0158">Chromosome</keyword>
<keyword evidence="7" id="KW-0779">Telomere</keyword>
<feature type="non-terminal residue" evidence="13">
    <location>
        <position position="91"/>
    </location>
</feature>
<accession>A0A8T8WZJ3</accession>
<evidence type="ECO:0000313" key="13">
    <source>
        <dbReference type="EMBL" id="RAH80812.1"/>
    </source>
</evidence>
<evidence type="ECO:0000256" key="9">
    <source>
        <dbReference type="ARBA" id="ARBA00033194"/>
    </source>
</evidence>
<evidence type="ECO:0000256" key="4">
    <source>
        <dbReference type="ARBA" id="ARBA00012513"/>
    </source>
</evidence>
<proteinExistence type="predicted"/>
<dbReference type="RefSeq" id="XP_025526706.1">
    <property type="nucleotide sequence ID" value="XM_025667250.1"/>
</dbReference>
<dbReference type="PROSITE" id="PS00109">
    <property type="entry name" value="PROTEIN_KINASE_TYR"/>
    <property type="match status" value="1"/>
</dbReference>
<evidence type="ECO:0000256" key="11">
    <source>
        <dbReference type="ARBA" id="ARBA00048679"/>
    </source>
</evidence>
<keyword evidence="14" id="KW-1185">Reference proteome</keyword>
<evidence type="ECO:0000256" key="5">
    <source>
        <dbReference type="ARBA" id="ARBA00013948"/>
    </source>
</evidence>
<feature type="non-terminal residue" evidence="13">
    <location>
        <position position="1"/>
    </location>
</feature>
<dbReference type="GO" id="GO:0005524">
    <property type="term" value="F:ATP binding"/>
    <property type="evidence" value="ECO:0007669"/>
    <property type="project" value="InterPro"/>
</dbReference>
<organism evidence="13 14">
    <name type="scientific">Aspergillus japonicus CBS 114.51</name>
    <dbReference type="NCBI Taxonomy" id="1448312"/>
    <lineage>
        <taxon>Eukaryota</taxon>
        <taxon>Fungi</taxon>
        <taxon>Dikarya</taxon>
        <taxon>Ascomycota</taxon>
        <taxon>Pezizomycotina</taxon>
        <taxon>Eurotiomycetes</taxon>
        <taxon>Eurotiomycetidae</taxon>
        <taxon>Eurotiales</taxon>
        <taxon>Aspergillaceae</taxon>
        <taxon>Aspergillus</taxon>
        <taxon>Aspergillus subgen. Circumdati</taxon>
    </lineage>
</organism>
<evidence type="ECO:0000256" key="3">
    <source>
        <dbReference type="ARBA" id="ARBA00011534"/>
    </source>
</evidence>
<dbReference type="GO" id="GO:0000781">
    <property type="term" value="C:chromosome, telomeric region"/>
    <property type="evidence" value="ECO:0007669"/>
    <property type="project" value="UniProtKB-SubCell"/>
</dbReference>
<feature type="domain" description="Protein kinase" evidence="12">
    <location>
        <begin position="1"/>
        <end position="91"/>
    </location>
</feature>
<comment type="subcellular location">
    <subcellularLocation>
        <location evidence="2">Chromosome</location>
        <location evidence="2">Telomere</location>
    </subcellularLocation>
</comment>
<evidence type="ECO:0000256" key="7">
    <source>
        <dbReference type="ARBA" id="ARBA00022895"/>
    </source>
</evidence>
<dbReference type="InterPro" id="IPR002575">
    <property type="entry name" value="Aminoglycoside_PTrfase"/>
</dbReference>
<dbReference type="GO" id="GO:0004674">
    <property type="term" value="F:protein serine/threonine kinase activity"/>
    <property type="evidence" value="ECO:0007669"/>
    <property type="project" value="UniProtKB-EC"/>
</dbReference>
<comment type="catalytic activity">
    <reaction evidence="10">
        <text>L-threonyl-[protein] + ATP = O-phospho-L-threonyl-[protein] + ADP + H(+)</text>
        <dbReference type="Rhea" id="RHEA:46608"/>
        <dbReference type="Rhea" id="RHEA-COMP:11060"/>
        <dbReference type="Rhea" id="RHEA-COMP:11605"/>
        <dbReference type="ChEBI" id="CHEBI:15378"/>
        <dbReference type="ChEBI" id="CHEBI:30013"/>
        <dbReference type="ChEBI" id="CHEBI:30616"/>
        <dbReference type="ChEBI" id="CHEBI:61977"/>
        <dbReference type="ChEBI" id="CHEBI:456216"/>
        <dbReference type="EC" id="2.7.11.1"/>
    </reaction>
</comment>
<gene>
    <name evidence="13" type="ORF">BO86DRAFT_274124</name>
</gene>